<dbReference type="InterPro" id="IPR027359">
    <property type="entry name" value="Volt_channel_dom_sf"/>
</dbReference>
<evidence type="ECO:0000256" key="15">
    <source>
        <dbReference type="ARBA" id="ARBA00023136"/>
    </source>
</evidence>
<dbReference type="GO" id="GO:0008076">
    <property type="term" value="C:voltage-gated potassium channel complex"/>
    <property type="evidence" value="ECO:0007669"/>
    <property type="project" value="InterPro"/>
</dbReference>
<feature type="domain" description="BTB" evidence="22">
    <location>
        <begin position="70"/>
        <end position="179"/>
    </location>
</feature>
<dbReference type="GO" id="GO:0045211">
    <property type="term" value="C:postsynaptic membrane"/>
    <property type="evidence" value="ECO:0007669"/>
    <property type="project" value="TreeGrafter"/>
</dbReference>
<dbReference type="InterPro" id="IPR003131">
    <property type="entry name" value="T1-type_BTB"/>
</dbReference>
<dbReference type="EMBL" id="AB018545">
    <property type="protein sequence ID" value="BAA75810.1"/>
    <property type="molecule type" value="mRNA"/>
</dbReference>
<keyword evidence="10" id="KW-0631">Potassium channel</keyword>
<dbReference type="GO" id="GO:0032809">
    <property type="term" value="C:neuronal cell body membrane"/>
    <property type="evidence" value="ECO:0007669"/>
    <property type="project" value="TreeGrafter"/>
</dbReference>
<dbReference type="SUPFAM" id="SSF54695">
    <property type="entry name" value="POZ domain"/>
    <property type="match status" value="1"/>
</dbReference>
<feature type="compositionally biased region" description="Polar residues" evidence="19">
    <location>
        <begin position="537"/>
        <end position="553"/>
    </location>
</feature>
<feature type="transmembrane region" description="Helical" evidence="20">
    <location>
        <begin position="399"/>
        <end position="415"/>
    </location>
</feature>
<evidence type="ECO:0000256" key="10">
    <source>
        <dbReference type="ARBA" id="ARBA00022826"/>
    </source>
</evidence>
<evidence type="ECO:0000313" key="23">
    <source>
        <dbReference type="EMBL" id="BAA75810.1"/>
    </source>
</evidence>
<organism evidence="23">
    <name type="scientific">Halocynthia roretzi</name>
    <name type="common">Sea squirt</name>
    <name type="synonym">Cynthia roretzi</name>
    <dbReference type="NCBI Taxonomy" id="7729"/>
    <lineage>
        <taxon>Eukaryota</taxon>
        <taxon>Metazoa</taxon>
        <taxon>Chordata</taxon>
        <taxon>Tunicata</taxon>
        <taxon>Ascidiacea</taxon>
        <taxon>Stolidobranchia</taxon>
        <taxon>Pyuridae</taxon>
        <taxon>Halocynthia</taxon>
    </lineage>
</organism>
<dbReference type="Gene3D" id="1.20.120.350">
    <property type="entry name" value="Voltage-gated potassium channels. Chain C"/>
    <property type="match status" value="1"/>
</dbReference>
<evidence type="ECO:0000256" key="3">
    <source>
        <dbReference type="ARBA" id="ARBA00004279"/>
    </source>
</evidence>
<name>O97045_HALRO</name>
<keyword evidence="8" id="KW-0597">Phosphoprotein</keyword>
<dbReference type="PRINTS" id="PR00169">
    <property type="entry name" value="KCHANNEL"/>
</dbReference>
<evidence type="ECO:0000256" key="19">
    <source>
        <dbReference type="SAM" id="MobiDB-lite"/>
    </source>
</evidence>
<evidence type="ECO:0000259" key="22">
    <source>
        <dbReference type="SMART" id="SM00225"/>
    </source>
</evidence>
<protein>
    <submittedName>
        <fullName evidence="23">Kv2 channel alpha-subunit</fullName>
    </submittedName>
</protein>
<dbReference type="PANTHER" id="PTHR11537">
    <property type="entry name" value="VOLTAGE-GATED POTASSIUM CHANNEL"/>
    <property type="match status" value="1"/>
</dbReference>
<dbReference type="InterPro" id="IPR003973">
    <property type="entry name" value="K_chnl_volt-dep_Kv2"/>
</dbReference>
<keyword evidence="5" id="KW-0813">Transport</keyword>
<dbReference type="InterPro" id="IPR028325">
    <property type="entry name" value="VG_K_chnl"/>
</dbReference>
<dbReference type="InterPro" id="IPR011333">
    <property type="entry name" value="SKP1/BTB/POZ_sf"/>
</dbReference>
<dbReference type="InterPro" id="IPR003968">
    <property type="entry name" value="K_chnl_volt-dep_Kv"/>
</dbReference>
<dbReference type="InterPro" id="IPR000210">
    <property type="entry name" value="BTB/POZ_dom"/>
</dbReference>
<dbReference type="Gene3D" id="1.10.287.70">
    <property type="match status" value="1"/>
</dbReference>
<evidence type="ECO:0000256" key="17">
    <source>
        <dbReference type="ARBA" id="ARBA00023303"/>
    </source>
</evidence>
<sequence>MNTVSCTLLRFVHLLLCMLIVLVRMPSNIHNQCFHCRKRKKSAAPAVTTDSNMSYATADSHVLRIMQQRPRVKLNVGGVVHEARWIILDKLPNTRLGRLRHCSSVSTLMEFIDDFDEEKEEMFFDRHPGAFTPVLNFYRTGKLHMPEDICALAFSQELEYWGIEDIYIESCCQGRYHQKKEQILEELRREADALRERQGDEFEGMCCAQKRKKLWDLLEKPGTSLAAKVLAIISILFIVLSTVALSLNTLPDLRGENDKDNEDLAHVESVCIAWFTMEYLLRLVSAPNKWKFFKGPLNIIDLLAVLPYYVTVFLTESNSQILQFQNVRRVVQIFRIMRIMRILKLARHSTGLQSLGYTLRRSYNELGLLMLFLAMGIMVFSSLAYFAEKMENAEMFNSIPASFWWATITMTTVGYGDIYPKTVLGKLVGATCCITGVLVIALPIPIIVNNFSEFYKEQKRQEKAIKRREALENAKANGEIVNMNMRDVYAKSLELVDVTKSNEKLDDRDEKKEKDDDSESPALIAETLNADGKEVETQSSENRNNTNFISDRQSSIKEGRKGEVFTSPNIAWAPKDHSAEFPLSRSHYLSDDSDIVFADKVVPGNNSKEGRRNSNTNQNNSHERYRDREYKISLPYYPEYDEEHEPDYRERFSYRDALDSVTFYKEHGNDYDDWLRSISCASFVPETDGMADHSSYNEDRRDSKGDDYSMTSSVYSGKHHDLNVSSTSSGISVDAGSIQSPTLDSNLKGGDSGIFNDQCSFASSTKAPLLGSIKEGGSIDSTNSVQTVVINSIGTLEDAGGSEYSSNTHESVNKTNRQLQQLAPAALVSPTEYIDQVDNCRIAKKYIDYPELLPRASSGGNTRTPYRRQKRLNEMDCDNNCDTLAQQDEVTKVRRNRNSNNNSNTIDIELLDTTPFLLSRDKLSNPLREENQDNCSESETDDLCSNKNHLLLDSLNDTR</sequence>
<evidence type="ECO:0000256" key="12">
    <source>
        <dbReference type="ARBA" id="ARBA00022958"/>
    </source>
</evidence>
<evidence type="ECO:0000256" key="8">
    <source>
        <dbReference type="ARBA" id="ARBA00022553"/>
    </source>
</evidence>
<evidence type="ECO:0000256" key="5">
    <source>
        <dbReference type="ARBA" id="ARBA00022448"/>
    </source>
</evidence>
<dbReference type="SUPFAM" id="SSF81324">
    <property type="entry name" value="Voltage-gated potassium channels"/>
    <property type="match status" value="1"/>
</dbReference>
<evidence type="ECO:0000256" key="21">
    <source>
        <dbReference type="SAM" id="SignalP"/>
    </source>
</evidence>
<evidence type="ECO:0000256" key="18">
    <source>
        <dbReference type="ARBA" id="ARBA00034430"/>
    </source>
</evidence>
<keyword evidence="17" id="KW-0407">Ion channel</keyword>
<feature type="signal peptide" evidence="21">
    <location>
        <begin position="1"/>
        <end position="17"/>
    </location>
</feature>
<comment type="catalytic activity">
    <reaction evidence="18">
        <text>K(+)(in) = K(+)(out)</text>
        <dbReference type="Rhea" id="RHEA:29463"/>
        <dbReference type="ChEBI" id="CHEBI:29103"/>
    </reaction>
</comment>
<evidence type="ECO:0000256" key="4">
    <source>
        <dbReference type="ARBA" id="ARBA00004484"/>
    </source>
</evidence>
<evidence type="ECO:0000256" key="14">
    <source>
        <dbReference type="ARBA" id="ARBA00023065"/>
    </source>
</evidence>
<keyword evidence="6" id="KW-1003">Cell membrane</keyword>
<dbReference type="FunFam" id="1.20.120.350:FF:000018">
    <property type="entry name" value="Potassium voltage-gated channel subfamily B member"/>
    <property type="match status" value="1"/>
</dbReference>
<dbReference type="AlphaFoldDB" id="O97045"/>
<evidence type="ECO:0000256" key="1">
    <source>
        <dbReference type="ARBA" id="ARBA00004141"/>
    </source>
</evidence>
<feature type="region of interest" description="Disordered" evidence="19">
    <location>
        <begin position="503"/>
        <end position="561"/>
    </location>
</feature>
<feature type="region of interest" description="Disordered" evidence="19">
    <location>
        <begin position="602"/>
        <end position="626"/>
    </location>
</feature>
<dbReference type="Pfam" id="PF02214">
    <property type="entry name" value="BTB_2"/>
    <property type="match status" value="1"/>
</dbReference>
<reference evidence="23" key="1">
    <citation type="submission" date="1998-10" db="EMBL/GenBank/DDBJ databases">
        <title>Kv2 channel alpha-subunit of Halocynthia roretzi.</title>
        <authorList>
            <person name="Ono F."/>
            <person name="Okamura Y."/>
            <person name="Katsuyama Y."/>
        </authorList>
    </citation>
    <scope>NUCLEOTIDE SEQUENCE</scope>
</reference>
<dbReference type="GO" id="GO:0005251">
    <property type="term" value="F:delayed rectifier potassium channel activity"/>
    <property type="evidence" value="ECO:0007669"/>
    <property type="project" value="TreeGrafter"/>
</dbReference>
<dbReference type="CDD" id="cd18378">
    <property type="entry name" value="BTB_POZ_Kv2_KCNB"/>
    <property type="match status" value="1"/>
</dbReference>
<keyword evidence="13 20" id="KW-1133">Transmembrane helix</keyword>
<proteinExistence type="evidence at transcript level"/>
<keyword evidence="7" id="KW-0633">Potassium transport</keyword>
<evidence type="ECO:0000256" key="11">
    <source>
        <dbReference type="ARBA" id="ARBA00022882"/>
    </source>
</evidence>
<evidence type="ECO:0000256" key="7">
    <source>
        <dbReference type="ARBA" id="ARBA00022538"/>
    </source>
</evidence>
<evidence type="ECO:0000256" key="20">
    <source>
        <dbReference type="SAM" id="Phobius"/>
    </source>
</evidence>
<evidence type="ECO:0000256" key="13">
    <source>
        <dbReference type="ARBA" id="ARBA00022989"/>
    </source>
</evidence>
<dbReference type="GO" id="GO:0001508">
    <property type="term" value="P:action potential"/>
    <property type="evidence" value="ECO:0007669"/>
    <property type="project" value="TreeGrafter"/>
</dbReference>
<dbReference type="SMART" id="SM00225">
    <property type="entry name" value="BTB"/>
    <property type="match status" value="1"/>
</dbReference>
<evidence type="ECO:0000256" key="2">
    <source>
        <dbReference type="ARBA" id="ARBA00004236"/>
    </source>
</evidence>
<dbReference type="PRINTS" id="PR01495">
    <property type="entry name" value="SHABCHANNEL"/>
</dbReference>
<dbReference type="GO" id="GO:0043204">
    <property type="term" value="C:perikaryon"/>
    <property type="evidence" value="ECO:0007669"/>
    <property type="project" value="UniProtKB-SubCell"/>
</dbReference>
<dbReference type="Gene3D" id="3.30.710.10">
    <property type="entry name" value="Potassium Channel Kv1.1, Chain A"/>
    <property type="match status" value="1"/>
</dbReference>
<gene>
    <name evidence="23" type="primary">TuKv2</name>
</gene>
<feature type="chain" id="PRO_5004160649" evidence="21">
    <location>
        <begin position="18"/>
        <end position="959"/>
    </location>
</feature>
<feature type="transmembrane region" description="Helical" evidence="20">
    <location>
        <begin position="427"/>
        <end position="448"/>
    </location>
</feature>
<dbReference type="GO" id="GO:0051260">
    <property type="term" value="P:protein homooligomerization"/>
    <property type="evidence" value="ECO:0007669"/>
    <property type="project" value="InterPro"/>
</dbReference>
<evidence type="ECO:0000256" key="6">
    <source>
        <dbReference type="ARBA" id="ARBA00022475"/>
    </source>
</evidence>
<accession>O97045</accession>
<keyword evidence="14" id="KW-0406">Ion transport</keyword>
<keyword evidence="11" id="KW-0851">Voltage-gated channel</keyword>
<keyword evidence="16" id="KW-0966">Cell projection</keyword>
<keyword evidence="12" id="KW-0630">Potassium</keyword>
<dbReference type="PRINTS" id="PR01491">
    <property type="entry name" value="KVCHANNEL"/>
</dbReference>
<keyword evidence="15 20" id="KW-0472">Membrane</keyword>
<dbReference type="GO" id="GO:0030424">
    <property type="term" value="C:axon"/>
    <property type="evidence" value="ECO:0007669"/>
    <property type="project" value="TreeGrafter"/>
</dbReference>
<feature type="compositionally biased region" description="Basic and acidic residues" evidence="19">
    <location>
        <begin position="503"/>
        <end position="515"/>
    </location>
</feature>
<keyword evidence="9 20" id="KW-0812">Transmembrane</keyword>
<dbReference type="FunFam" id="1.10.287.70:FF:000034">
    <property type="entry name" value="Potassium voltage-gated channel subfamily B member"/>
    <property type="match status" value="1"/>
</dbReference>
<comment type="subcellular location">
    <subcellularLocation>
        <location evidence="2">Cell membrane</location>
    </subcellularLocation>
    <subcellularLocation>
        <location evidence="3">Cell projection</location>
        <location evidence="3">Dendrite</location>
    </subcellularLocation>
    <subcellularLocation>
        <location evidence="1">Membrane</location>
        <topology evidence="1">Multi-pass membrane protein</topology>
    </subcellularLocation>
    <subcellularLocation>
        <location evidence="4">Perikaryon</location>
    </subcellularLocation>
</comment>
<keyword evidence="21" id="KW-0732">Signal</keyword>
<feature type="compositionally biased region" description="Basic and acidic residues" evidence="19">
    <location>
        <begin position="695"/>
        <end position="707"/>
    </location>
</feature>
<dbReference type="InterPro" id="IPR005821">
    <property type="entry name" value="Ion_trans_dom"/>
</dbReference>
<feature type="region of interest" description="Disordered" evidence="19">
    <location>
        <begin position="689"/>
        <end position="721"/>
    </location>
</feature>
<feature type="transmembrane region" description="Helical" evidence="20">
    <location>
        <begin position="366"/>
        <end position="387"/>
    </location>
</feature>
<dbReference type="Pfam" id="PF00520">
    <property type="entry name" value="Ion_trans"/>
    <property type="match status" value="1"/>
</dbReference>
<feature type="transmembrane region" description="Helical" evidence="20">
    <location>
        <begin position="225"/>
        <end position="245"/>
    </location>
</feature>
<dbReference type="GO" id="GO:0032590">
    <property type="term" value="C:dendrite membrane"/>
    <property type="evidence" value="ECO:0007669"/>
    <property type="project" value="TreeGrafter"/>
</dbReference>
<dbReference type="FunFam" id="3.30.710.10:FF:000010">
    <property type="entry name" value="Potassium voltage-gated channel subfamily B member"/>
    <property type="match status" value="1"/>
</dbReference>
<dbReference type="PANTHER" id="PTHR11537:SF63">
    <property type="entry name" value="POTASSIUM VOLTAGE-GATED CHANNEL SUBFAMILY B MEMBER 1"/>
    <property type="match status" value="1"/>
</dbReference>
<evidence type="ECO:0000256" key="16">
    <source>
        <dbReference type="ARBA" id="ARBA00023273"/>
    </source>
</evidence>
<evidence type="ECO:0000256" key="9">
    <source>
        <dbReference type="ARBA" id="ARBA00022692"/>
    </source>
</evidence>